<dbReference type="RefSeq" id="WP_127751485.1">
    <property type="nucleotide sequence ID" value="NZ_CP033222.1"/>
</dbReference>
<dbReference type="EMBL" id="CP033222">
    <property type="protein sequence ID" value="AZV80984.1"/>
    <property type="molecule type" value="Genomic_DNA"/>
</dbReference>
<proteinExistence type="predicted"/>
<dbReference type="InterPro" id="IPR011051">
    <property type="entry name" value="RmlC_Cupin_sf"/>
</dbReference>
<dbReference type="Proteomes" id="UP000283063">
    <property type="component" value="Plasmid pW43C"/>
</dbReference>
<evidence type="ECO:0000259" key="1">
    <source>
        <dbReference type="Pfam" id="PF12973"/>
    </source>
</evidence>
<dbReference type="KEGG" id="sedi:EBB79_24005"/>
<evidence type="ECO:0000313" key="2">
    <source>
        <dbReference type="EMBL" id="AZV80984.1"/>
    </source>
</evidence>
<dbReference type="AlphaFoldDB" id="A0A3T0NAB3"/>
<reference evidence="2 3" key="1">
    <citation type="submission" date="2018-10" db="EMBL/GenBank/DDBJ databases">
        <title>Parasedimentitalea marina sp. nov., a psychrophilic bacterium isolated from deep seawater of the New Britain Trench.</title>
        <authorList>
            <person name="Cao J."/>
        </authorList>
    </citation>
    <scope>NUCLEOTIDE SEQUENCE [LARGE SCALE GENOMIC DNA]</scope>
    <source>
        <strain evidence="2 3">W43</strain>
        <plasmid evidence="2 3">pW43C</plasmid>
    </source>
</reference>
<organism evidence="2 3">
    <name type="scientific">Parasedimentitalea marina</name>
    <dbReference type="NCBI Taxonomy" id="2483033"/>
    <lineage>
        <taxon>Bacteria</taxon>
        <taxon>Pseudomonadati</taxon>
        <taxon>Pseudomonadota</taxon>
        <taxon>Alphaproteobacteria</taxon>
        <taxon>Rhodobacterales</taxon>
        <taxon>Paracoccaceae</taxon>
        <taxon>Parasedimentitalea</taxon>
    </lineage>
</organism>
<dbReference type="OrthoDB" id="9801227at2"/>
<sequence length="141" mass="15624">MSAVNRWVLGELMAGISDLRTIANVSTAQFEPMQIKGAVCDDVWWFNISFDEVSGRGSYLMIMAPGSFSAPHRHLGMEEFYVLDGEMVDFDGTIYGTGDFVSLKAGSQHQSTSPSGCKLIVTHHGKIRNLQPEEWDQAIDH</sequence>
<dbReference type="Pfam" id="PF12973">
    <property type="entry name" value="Cupin_7"/>
    <property type="match status" value="1"/>
</dbReference>
<feature type="domain" description="ChrR-like cupin" evidence="1">
    <location>
        <begin position="41"/>
        <end position="126"/>
    </location>
</feature>
<accession>A0A3T0NAB3</accession>
<dbReference type="InterPro" id="IPR025979">
    <property type="entry name" value="ChrR-like_cupin_dom"/>
</dbReference>
<evidence type="ECO:0000313" key="3">
    <source>
        <dbReference type="Proteomes" id="UP000283063"/>
    </source>
</evidence>
<protein>
    <submittedName>
        <fullName evidence="2">Cupin domain-containing protein</fullName>
    </submittedName>
</protein>
<geneLocation type="plasmid" evidence="2 3">
    <name>pW43C</name>
</geneLocation>
<dbReference type="Gene3D" id="2.60.120.10">
    <property type="entry name" value="Jelly Rolls"/>
    <property type="match status" value="1"/>
</dbReference>
<gene>
    <name evidence="2" type="ORF">EBB79_24005</name>
</gene>
<dbReference type="SUPFAM" id="SSF51182">
    <property type="entry name" value="RmlC-like cupins"/>
    <property type="match status" value="1"/>
</dbReference>
<keyword evidence="2" id="KW-0614">Plasmid</keyword>
<dbReference type="InterPro" id="IPR014710">
    <property type="entry name" value="RmlC-like_jellyroll"/>
</dbReference>
<name>A0A3T0NAB3_9RHOB</name>
<keyword evidence="3" id="KW-1185">Reference proteome</keyword>